<protein>
    <submittedName>
        <fullName evidence="10">Leucine-rich repeat receptor-like tyrosine-protein kinase PXC3</fullName>
    </submittedName>
</protein>
<keyword evidence="8" id="KW-0325">Glycoprotein</keyword>
<keyword evidence="3 9" id="KW-0732">Signal</keyword>
<evidence type="ECO:0000313" key="11">
    <source>
        <dbReference type="Proteomes" id="UP000288805"/>
    </source>
</evidence>
<dbReference type="AlphaFoldDB" id="A0A438DAR3"/>
<feature type="signal peptide" evidence="9">
    <location>
        <begin position="1"/>
        <end position="20"/>
    </location>
</feature>
<dbReference type="GO" id="GO:0016020">
    <property type="term" value="C:membrane"/>
    <property type="evidence" value="ECO:0007669"/>
    <property type="project" value="UniProtKB-SubCell"/>
</dbReference>
<comment type="subcellular location">
    <subcellularLocation>
        <location evidence="1">Membrane</location>
    </subcellularLocation>
</comment>
<evidence type="ECO:0000256" key="5">
    <source>
        <dbReference type="ARBA" id="ARBA00022741"/>
    </source>
</evidence>
<dbReference type="Gene3D" id="3.80.10.10">
    <property type="entry name" value="Ribonuclease Inhibitor"/>
    <property type="match status" value="1"/>
</dbReference>
<dbReference type="Pfam" id="PF00560">
    <property type="entry name" value="LRR_1"/>
    <property type="match status" value="2"/>
</dbReference>
<sequence>MKEHLQISWLILLKFQIILDCSMNNPGALVANTDTCTSSLKSTASDLMLLSLWYHIPSTLQPHLPAITQSFQELILWSILLEFGQPSLVQHINLAQNPINGAIPPTFRNLTSLAVLRLVRNQFLGNIPNEKGHLRNLQQLQLLENFLDGKPPSSVVNLSMHLQEFCIGYNFLTGSIPRGLSNLKTPRSWTYSKMTLQIPLANLCDYLSLGWDITISSSTYWGVPESKDIGSSP</sequence>
<feature type="chain" id="PRO_5019333769" evidence="9">
    <location>
        <begin position="21"/>
        <end position="233"/>
    </location>
</feature>
<dbReference type="GO" id="GO:0016301">
    <property type="term" value="F:kinase activity"/>
    <property type="evidence" value="ECO:0007669"/>
    <property type="project" value="UniProtKB-KW"/>
</dbReference>
<dbReference type="EMBL" id="QGNW01001713">
    <property type="protein sequence ID" value="RVW32545.1"/>
    <property type="molecule type" value="Genomic_DNA"/>
</dbReference>
<evidence type="ECO:0000313" key="10">
    <source>
        <dbReference type="EMBL" id="RVW32545.1"/>
    </source>
</evidence>
<keyword evidence="10" id="KW-0675">Receptor</keyword>
<dbReference type="SUPFAM" id="SSF52058">
    <property type="entry name" value="L domain-like"/>
    <property type="match status" value="1"/>
</dbReference>
<evidence type="ECO:0000256" key="8">
    <source>
        <dbReference type="ARBA" id="ARBA00023180"/>
    </source>
</evidence>
<evidence type="ECO:0000256" key="7">
    <source>
        <dbReference type="ARBA" id="ARBA00023136"/>
    </source>
</evidence>
<dbReference type="InterPro" id="IPR050647">
    <property type="entry name" value="Plant_LRR-RLKs"/>
</dbReference>
<name>A0A438DAR3_VITVI</name>
<dbReference type="FunFam" id="3.80.10.10:FF:000041">
    <property type="entry name" value="LRR receptor-like serine/threonine-protein kinase ERECTA"/>
    <property type="match status" value="1"/>
</dbReference>
<comment type="caution">
    <text evidence="10">The sequence shown here is derived from an EMBL/GenBank/DDBJ whole genome shotgun (WGS) entry which is preliminary data.</text>
</comment>
<evidence type="ECO:0000256" key="6">
    <source>
        <dbReference type="ARBA" id="ARBA00022840"/>
    </source>
</evidence>
<dbReference type="GO" id="GO:0005524">
    <property type="term" value="F:ATP binding"/>
    <property type="evidence" value="ECO:0007669"/>
    <property type="project" value="UniProtKB-KW"/>
</dbReference>
<gene>
    <name evidence="10" type="primary">PXC3_1</name>
    <name evidence="10" type="ORF">CK203_093755</name>
</gene>
<keyword evidence="6" id="KW-0067">ATP-binding</keyword>
<dbReference type="InterPro" id="IPR001611">
    <property type="entry name" value="Leu-rich_rpt"/>
</dbReference>
<dbReference type="PANTHER" id="PTHR48056">
    <property type="entry name" value="LRR RECEPTOR-LIKE SERINE/THREONINE-PROTEIN KINASE-RELATED"/>
    <property type="match status" value="1"/>
</dbReference>
<proteinExistence type="predicted"/>
<keyword evidence="10" id="KW-0808">Transferase</keyword>
<evidence type="ECO:0000256" key="4">
    <source>
        <dbReference type="ARBA" id="ARBA00022737"/>
    </source>
</evidence>
<dbReference type="InterPro" id="IPR032675">
    <property type="entry name" value="LRR_dom_sf"/>
</dbReference>
<reference evidence="10 11" key="1">
    <citation type="journal article" date="2018" name="PLoS Genet.">
        <title>Population sequencing reveals clonal diversity and ancestral inbreeding in the grapevine cultivar Chardonnay.</title>
        <authorList>
            <person name="Roach M.J."/>
            <person name="Johnson D.L."/>
            <person name="Bohlmann J."/>
            <person name="van Vuuren H.J."/>
            <person name="Jones S.J."/>
            <person name="Pretorius I.S."/>
            <person name="Schmidt S.A."/>
            <person name="Borneman A.R."/>
        </authorList>
    </citation>
    <scope>NUCLEOTIDE SEQUENCE [LARGE SCALE GENOMIC DNA]</scope>
    <source>
        <strain evidence="11">cv. Chardonnay</strain>
        <tissue evidence="10">Leaf</tissue>
    </source>
</reference>
<keyword evidence="7" id="KW-0472">Membrane</keyword>
<evidence type="ECO:0000256" key="9">
    <source>
        <dbReference type="SAM" id="SignalP"/>
    </source>
</evidence>
<dbReference type="PANTHER" id="PTHR48056:SF81">
    <property type="entry name" value="RECEPTOR PROTEIN-TYROSINE KINASE CEPR1"/>
    <property type="match status" value="1"/>
</dbReference>
<keyword evidence="4" id="KW-0677">Repeat</keyword>
<evidence type="ECO:0000256" key="1">
    <source>
        <dbReference type="ARBA" id="ARBA00004370"/>
    </source>
</evidence>
<evidence type="ECO:0000256" key="2">
    <source>
        <dbReference type="ARBA" id="ARBA00022614"/>
    </source>
</evidence>
<accession>A0A438DAR3</accession>
<dbReference type="Proteomes" id="UP000288805">
    <property type="component" value="Unassembled WGS sequence"/>
</dbReference>
<evidence type="ECO:0000256" key="3">
    <source>
        <dbReference type="ARBA" id="ARBA00022729"/>
    </source>
</evidence>
<keyword evidence="2" id="KW-0433">Leucine-rich repeat</keyword>
<keyword evidence="5" id="KW-0547">Nucleotide-binding</keyword>
<organism evidence="10 11">
    <name type="scientific">Vitis vinifera</name>
    <name type="common">Grape</name>
    <dbReference type="NCBI Taxonomy" id="29760"/>
    <lineage>
        <taxon>Eukaryota</taxon>
        <taxon>Viridiplantae</taxon>
        <taxon>Streptophyta</taxon>
        <taxon>Embryophyta</taxon>
        <taxon>Tracheophyta</taxon>
        <taxon>Spermatophyta</taxon>
        <taxon>Magnoliopsida</taxon>
        <taxon>eudicotyledons</taxon>
        <taxon>Gunneridae</taxon>
        <taxon>Pentapetalae</taxon>
        <taxon>rosids</taxon>
        <taxon>Vitales</taxon>
        <taxon>Vitaceae</taxon>
        <taxon>Viteae</taxon>
        <taxon>Vitis</taxon>
    </lineage>
</organism>
<keyword evidence="10" id="KW-0418">Kinase</keyword>